<organism evidence="1 2">
    <name type="scientific">Gigaspora rosea</name>
    <dbReference type="NCBI Taxonomy" id="44941"/>
    <lineage>
        <taxon>Eukaryota</taxon>
        <taxon>Fungi</taxon>
        <taxon>Fungi incertae sedis</taxon>
        <taxon>Mucoromycota</taxon>
        <taxon>Glomeromycotina</taxon>
        <taxon>Glomeromycetes</taxon>
        <taxon>Diversisporales</taxon>
        <taxon>Gigasporaceae</taxon>
        <taxon>Gigaspora</taxon>
    </lineage>
</organism>
<dbReference type="Proteomes" id="UP000266673">
    <property type="component" value="Unassembled WGS sequence"/>
</dbReference>
<protein>
    <submittedName>
        <fullName evidence="1">Uncharacterized protein</fullName>
    </submittedName>
</protein>
<name>A0A397U2H1_9GLOM</name>
<comment type="caution">
    <text evidence="1">The sequence shown here is derived from an EMBL/GenBank/DDBJ whole genome shotgun (WGS) entry which is preliminary data.</text>
</comment>
<gene>
    <name evidence="1" type="ORF">C2G38_2230289</name>
</gene>
<evidence type="ECO:0000313" key="2">
    <source>
        <dbReference type="Proteomes" id="UP000266673"/>
    </source>
</evidence>
<accession>A0A397U2H1</accession>
<keyword evidence="2" id="KW-1185">Reference proteome</keyword>
<dbReference type="EMBL" id="QKWP01003030">
    <property type="protein sequence ID" value="RIB01613.1"/>
    <property type="molecule type" value="Genomic_DNA"/>
</dbReference>
<proteinExistence type="predicted"/>
<evidence type="ECO:0000313" key="1">
    <source>
        <dbReference type="EMBL" id="RIB01613.1"/>
    </source>
</evidence>
<sequence length="136" mass="15992">MLYIKYYQTFKFFKIECINEEVRVLYLVLYRLRKSGSLINVTHRGALDKNKNLNLTSYHKEVSHNESLFKETQKYNEFIDALLEENKIEIFDCADFKNHQKVDVGGSAIIYSANIQRKKYALKSLTWRASNQSGPD</sequence>
<dbReference type="AlphaFoldDB" id="A0A397U2H1"/>
<reference evidence="1 2" key="1">
    <citation type="submission" date="2018-06" db="EMBL/GenBank/DDBJ databases">
        <title>Comparative genomics reveals the genomic features of Rhizophagus irregularis, R. cerebriforme, R. diaphanum and Gigaspora rosea, and their symbiotic lifestyle signature.</title>
        <authorList>
            <person name="Morin E."/>
            <person name="San Clemente H."/>
            <person name="Chen E.C.H."/>
            <person name="De La Providencia I."/>
            <person name="Hainaut M."/>
            <person name="Kuo A."/>
            <person name="Kohler A."/>
            <person name="Murat C."/>
            <person name="Tang N."/>
            <person name="Roy S."/>
            <person name="Loubradou J."/>
            <person name="Henrissat B."/>
            <person name="Grigoriev I.V."/>
            <person name="Corradi N."/>
            <person name="Roux C."/>
            <person name="Martin F.M."/>
        </authorList>
    </citation>
    <scope>NUCLEOTIDE SEQUENCE [LARGE SCALE GENOMIC DNA]</scope>
    <source>
        <strain evidence="1 2">DAOM 194757</strain>
    </source>
</reference>